<feature type="compositionally biased region" description="Polar residues" evidence="5">
    <location>
        <begin position="739"/>
        <end position="748"/>
    </location>
</feature>
<keyword evidence="2" id="KW-0548">Nucleotidyltransferase</keyword>
<feature type="compositionally biased region" description="Polar residues" evidence="5">
    <location>
        <begin position="793"/>
        <end position="804"/>
    </location>
</feature>
<evidence type="ECO:0000256" key="4">
    <source>
        <dbReference type="ARBA" id="ARBA00022759"/>
    </source>
</evidence>
<evidence type="ECO:0000313" key="6">
    <source>
        <dbReference type="EMBL" id="KAJ8912372.1"/>
    </source>
</evidence>
<evidence type="ECO:0000256" key="1">
    <source>
        <dbReference type="ARBA" id="ARBA00022679"/>
    </source>
</evidence>
<sequence length="804" mass="90555">MNRSVVLIDEPKAIFHKDSAGSFGNNLNVFLKDKFVTGLTQGRVLDRLCEEEEGKPLEELVSIAKKAENSENMASMAKVQYVTSGSSHSNQLKQRTPSSQGDVRQRAGFRSHGGGGGSSGRHQQQVVQPCAHEQPGPPRGSRSAVGNTGRSHDSSCQGQYQRSKGKHVDFSNSKVPCKHCGKFHKNSCRFRNAVCNNCARKGHISTICNSNKIVNFILENNSDIQSGSESEYESDYLDFHKKDFEQNDKIFYLNKAKNTNITTRNKKVYSLAGNNICLNECDFDNCKNDFNICLKVNNNLHNFLFDSGASVSCCSYDTYLRYFSSCRLLRSSLLLSGYNGDTFSPVGHFVANVEFQGKSRRMRFNVVAHGGPSLLGRDFIKTFDIKVSLINNISENKNIESLMRKEETSKDRVLQRVIKCLKSEEWPKDLDEEIKPFFYRRAELEVDNGVVLLGHRLVVPKSLHRDLLNLLHTSHVGMSTAKKLARSSIYWPINDKILCTLFGKQAWPPKWELTAWPLTKEPFQRVHIDFLGPFRGKIFLLTYRTTQHSSTNKTPAELMLGRQPRTRWRLLEEKTRTDKVQERQSPASIRDRQNIRMKSVMSTIPHGHVPKDRVDSFGTGPMPNNNNLRFRDQAGDYFINMHSITGNQPPRQSVCSDNLSTNRNSDETAMAVDNKCQNVNEKADVSPNKSPDEATYKSATDKGINVSPVTNKCSLVQVNQTRPVAPPPDDLDCSVVSVGDSQKSQPMSSRAIKGAQIRKRKSNTVLPFPHRKRSRREVRPPSHLKDYVCGNGSDDSYTMSSDSE</sequence>
<name>A0AAV8VE98_9CUCU</name>
<dbReference type="Proteomes" id="UP001159042">
    <property type="component" value="Unassembled WGS sequence"/>
</dbReference>
<feature type="compositionally biased region" description="Polar residues" evidence="5">
    <location>
        <begin position="81"/>
        <end position="102"/>
    </location>
</feature>
<dbReference type="GO" id="GO:0004519">
    <property type="term" value="F:endonuclease activity"/>
    <property type="evidence" value="ECO:0007669"/>
    <property type="project" value="UniProtKB-KW"/>
</dbReference>
<comment type="caution">
    <text evidence="6">The sequence shown here is derived from an EMBL/GenBank/DDBJ whole genome shotgun (WGS) entry which is preliminary data.</text>
</comment>
<feature type="region of interest" description="Disordered" evidence="5">
    <location>
        <begin position="605"/>
        <end position="625"/>
    </location>
</feature>
<reference evidence="6 7" key="1">
    <citation type="journal article" date="2023" name="Insect Mol. Biol.">
        <title>Genome sequencing provides insights into the evolution of gene families encoding plant cell wall-degrading enzymes in longhorned beetles.</title>
        <authorList>
            <person name="Shin N.R."/>
            <person name="Okamura Y."/>
            <person name="Kirsch R."/>
            <person name="Pauchet Y."/>
        </authorList>
    </citation>
    <scope>NUCLEOTIDE SEQUENCE [LARGE SCALE GENOMIC DNA]</scope>
    <source>
        <strain evidence="6">EAD_L_NR</strain>
    </source>
</reference>
<evidence type="ECO:0008006" key="8">
    <source>
        <dbReference type="Google" id="ProtNLM"/>
    </source>
</evidence>
<feature type="compositionally biased region" description="Basic and acidic residues" evidence="5">
    <location>
        <begin position="777"/>
        <end position="786"/>
    </location>
</feature>
<evidence type="ECO:0000256" key="3">
    <source>
        <dbReference type="ARBA" id="ARBA00022722"/>
    </source>
</evidence>
<dbReference type="PANTHER" id="PTHR37984:SF5">
    <property type="entry name" value="PROTEIN NYNRIN-LIKE"/>
    <property type="match status" value="1"/>
</dbReference>
<dbReference type="Gene3D" id="2.40.70.10">
    <property type="entry name" value="Acid Proteases"/>
    <property type="match status" value="1"/>
</dbReference>
<accession>A0AAV8VE98</accession>
<proteinExistence type="predicted"/>
<gene>
    <name evidence="6" type="ORF">NQ315_014739</name>
</gene>
<feature type="compositionally biased region" description="Polar residues" evidence="5">
    <location>
        <begin position="144"/>
        <end position="162"/>
    </location>
</feature>
<keyword evidence="1" id="KW-0808">Transferase</keyword>
<keyword evidence="4" id="KW-0255">Endonuclease</keyword>
<feature type="region of interest" description="Disordered" evidence="5">
    <location>
        <begin position="81"/>
        <end position="169"/>
    </location>
</feature>
<dbReference type="PANTHER" id="PTHR37984">
    <property type="entry name" value="PROTEIN CBG26694"/>
    <property type="match status" value="1"/>
</dbReference>
<dbReference type="InterPro" id="IPR050951">
    <property type="entry name" value="Retrovirus_Pol_polyprotein"/>
</dbReference>
<feature type="region of interest" description="Disordered" evidence="5">
    <location>
        <begin position="737"/>
        <end position="804"/>
    </location>
</feature>
<keyword evidence="3" id="KW-0540">Nuclease</keyword>
<dbReference type="EMBL" id="JANEYG010000132">
    <property type="protein sequence ID" value="KAJ8912372.1"/>
    <property type="molecule type" value="Genomic_DNA"/>
</dbReference>
<feature type="region of interest" description="Disordered" evidence="5">
    <location>
        <begin position="678"/>
        <end position="707"/>
    </location>
</feature>
<dbReference type="InterPro" id="IPR021109">
    <property type="entry name" value="Peptidase_aspartic_dom_sf"/>
</dbReference>
<protein>
    <recommendedName>
        <fullName evidence="8">Integrase zinc-binding domain-containing protein</fullName>
    </recommendedName>
</protein>
<dbReference type="AlphaFoldDB" id="A0AAV8VE98"/>
<evidence type="ECO:0000256" key="5">
    <source>
        <dbReference type="SAM" id="MobiDB-lite"/>
    </source>
</evidence>
<evidence type="ECO:0000313" key="7">
    <source>
        <dbReference type="Proteomes" id="UP001159042"/>
    </source>
</evidence>
<dbReference type="SUPFAM" id="SSF50630">
    <property type="entry name" value="Acid proteases"/>
    <property type="match status" value="1"/>
</dbReference>
<keyword evidence="7" id="KW-1185">Reference proteome</keyword>
<organism evidence="6 7">
    <name type="scientific">Exocentrus adspersus</name>
    <dbReference type="NCBI Taxonomy" id="1586481"/>
    <lineage>
        <taxon>Eukaryota</taxon>
        <taxon>Metazoa</taxon>
        <taxon>Ecdysozoa</taxon>
        <taxon>Arthropoda</taxon>
        <taxon>Hexapoda</taxon>
        <taxon>Insecta</taxon>
        <taxon>Pterygota</taxon>
        <taxon>Neoptera</taxon>
        <taxon>Endopterygota</taxon>
        <taxon>Coleoptera</taxon>
        <taxon>Polyphaga</taxon>
        <taxon>Cucujiformia</taxon>
        <taxon>Chrysomeloidea</taxon>
        <taxon>Cerambycidae</taxon>
        <taxon>Lamiinae</taxon>
        <taxon>Acanthocinini</taxon>
        <taxon>Exocentrus</taxon>
    </lineage>
</organism>
<evidence type="ECO:0000256" key="2">
    <source>
        <dbReference type="ARBA" id="ARBA00022695"/>
    </source>
</evidence>
<keyword evidence="4" id="KW-0378">Hydrolase</keyword>
<dbReference type="GO" id="GO:0016779">
    <property type="term" value="F:nucleotidyltransferase activity"/>
    <property type="evidence" value="ECO:0007669"/>
    <property type="project" value="UniProtKB-KW"/>
</dbReference>